<dbReference type="EMBL" id="CAJOBH010033559">
    <property type="protein sequence ID" value="CAF4290356.1"/>
    <property type="molecule type" value="Genomic_DNA"/>
</dbReference>
<dbReference type="AlphaFoldDB" id="A0A8S2TI70"/>
<organism evidence="1 2">
    <name type="scientific">Rotaria magnacalcarata</name>
    <dbReference type="NCBI Taxonomy" id="392030"/>
    <lineage>
        <taxon>Eukaryota</taxon>
        <taxon>Metazoa</taxon>
        <taxon>Spiralia</taxon>
        <taxon>Gnathifera</taxon>
        <taxon>Rotifera</taxon>
        <taxon>Eurotatoria</taxon>
        <taxon>Bdelloidea</taxon>
        <taxon>Philodinida</taxon>
        <taxon>Philodinidae</taxon>
        <taxon>Rotaria</taxon>
    </lineage>
</organism>
<reference evidence="1" key="1">
    <citation type="submission" date="2021-02" db="EMBL/GenBank/DDBJ databases">
        <authorList>
            <person name="Nowell W R."/>
        </authorList>
    </citation>
    <scope>NUCLEOTIDE SEQUENCE</scope>
</reference>
<name>A0A8S2TI70_9BILA</name>
<comment type="caution">
    <text evidence="1">The sequence shown here is derived from an EMBL/GenBank/DDBJ whole genome shotgun (WGS) entry which is preliminary data.</text>
</comment>
<sequence>MEPQVQNLRVGHDQGIPVSIHPLMEINSGNRWHPKSAPPPIAQNNIPTHLATLSYPPQFTGWPGNNVGPCSPAWYRG</sequence>
<proteinExistence type="predicted"/>
<dbReference type="Proteomes" id="UP000681967">
    <property type="component" value="Unassembled WGS sequence"/>
</dbReference>
<accession>A0A8S2TI70</accession>
<gene>
    <name evidence="1" type="ORF">BYL167_LOCUS27066</name>
</gene>
<feature type="non-terminal residue" evidence="1">
    <location>
        <position position="77"/>
    </location>
</feature>
<evidence type="ECO:0000313" key="1">
    <source>
        <dbReference type="EMBL" id="CAF4290356.1"/>
    </source>
</evidence>
<evidence type="ECO:0000313" key="2">
    <source>
        <dbReference type="Proteomes" id="UP000681967"/>
    </source>
</evidence>
<protein>
    <submittedName>
        <fullName evidence="1">Uncharacterized protein</fullName>
    </submittedName>
</protein>